<gene>
    <name evidence="1" type="ORF">BT63DRAFT_136680</name>
</gene>
<protein>
    <submittedName>
        <fullName evidence="1">Uncharacterized protein</fullName>
    </submittedName>
</protein>
<reference evidence="1" key="1">
    <citation type="journal article" date="2020" name="Stud. Mycol.">
        <title>101 Dothideomycetes genomes: a test case for predicting lifestyles and emergence of pathogens.</title>
        <authorList>
            <person name="Haridas S."/>
            <person name="Albert R."/>
            <person name="Binder M."/>
            <person name="Bloem J."/>
            <person name="Labutti K."/>
            <person name="Salamov A."/>
            <person name="Andreopoulos B."/>
            <person name="Baker S."/>
            <person name="Barry K."/>
            <person name="Bills G."/>
            <person name="Bluhm B."/>
            <person name="Cannon C."/>
            <person name="Castanera R."/>
            <person name="Culley D."/>
            <person name="Daum C."/>
            <person name="Ezra D."/>
            <person name="Gonzalez J."/>
            <person name="Henrissat B."/>
            <person name="Kuo A."/>
            <person name="Liang C."/>
            <person name="Lipzen A."/>
            <person name="Lutzoni F."/>
            <person name="Magnuson J."/>
            <person name="Mondo S."/>
            <person name="Nolan M."/>
            <person name="Ohm R."/>
            <person name="Pangilinan J."/>
            <person name="Park H.-J."/>
            <person name="Ramirez L."/>
            <person name="Alfaro M."/>
            <person name="Sun H."/>
            <person name="Tritt A."/>
            <person name="Yoshinaga Y."/>
            <person name="Zwiers L.-H."/>
            <person name="Turgeon B."/>
            <person name="Goodwin S."/>
            <person name="Spatafora J."/>
            <person name="Crous P."/>
            <person name="Grigoriev I."/>
        </authorList>
    </citation>
    <scope>NUCLEOTIDE SEQUENCE</scope>
    <source>
        <strain evidence="1">CBS 115976</strain>
    </source>
</reference>
<dbReference type="Proteomes" id="UP000799302">
    <property type="component" value="Unassembled WGS sequence"/>
</dbReference>
<organism evidence="1 2">
    <name type="scientific">Microthyrium microscopicum</name>
    <dbReference type="NCBI Taxonomy" id="703497"/>
    <lineage>
        <taxon>Eukaryota</taxon>
        <taxon>Fungi</taxon>
        <taxon>Dikarya</taxon>
        <taxon>Ascomycota</taxon>
        <taxon>Pezizomycotina</taxon>
        <taxon>Dothideomycetes</taxon>
        <taxon>Dothideomycetes incertae sedis</taxon>
        <taxon>Microthyriales</taxon>
        <taxon>Microthyriaceae</taxon>
        <taxon>Microthyrium</taxon>
    </lineage>
</organism>
<sequence length="163" mass="18112">MLVRVGPRFFPAGLQLMMSPLKLCEVVCLLKRQASTVRNCARGPLANRKGRPNRDVQEARVDINWYFPSTGRCCHGTDGSIADPKQRDYDAGALGKTVQLISRGTVGSDPRAAAVITQTSVQVSPGRVQCFCFAKKRCNANSKSMQVLTSPQRWFRTRERSPR</sequence>
<proteinExistence type="predicted"/>
<name>A0A6A6UMY1_9PEZI</name>
<keyword evidence="2" id="KW-1185">Reference proteome</keyword>
<dbReference type="AlphaFoldDB" id="A0A6A6UMY1"/>
<accession>A0A6A6UMY1</accession>
<dbReference type="EMBL" id="MU004231">
    <property type="protein sequence ID" value="KAF2672797.1"/>
    <property type="molecule type" value="Genomic_DNA"/>
</dbReference>
<evidence type="ECO:0000313" key="1">
    <source>
        <dbReference type="EMBL" id="KAF2672797.1"/>
    </source>
</evidence>
<evidence type="ECO:0000313" key="2">
    <source>
        <dbReference type="Proteomes" id="UP000799302"/>
    </source>
</evidence>